<keyword evidence="2" id="KW-1185">Reference proteome</keyword>
<organism evidence="1 2">
    <name type="scientific">Atta colombica</name>
    <dbReference type="NCBI Taxonomy" id="520822"/>
    <lineage>
        <taxon>Eukaryota</taxon>
        <taxon>Metazoa</taxon>
        <taxon>Ecdysozoa</taxon>
        <taxon>Arthropoda</taxon>
        <taxon>Hexapoda</taxon>
        <taxon>Insecta</taxon>
        <taxon>Pterygota</taxon>
        <taxon>Neoptera</taxon>
        <taxon>Endopterygota</taxon>
        <taxon>Hymenoptera</taxon>
        <taxon>Apocrita</taxon>
        <taxon>Aculeata</taxon>
        <taxon>Formicoidea</taxon>
        <taxon>Formicidae</taxon>
        <taxon>Myrmicinae</taxon>
        <taxon>Atta</taxon>
    </lineage>
</organism>
<protein>
    <submittedName>
        <fullName evidence="1">Uncharacterized protein</fullName>
    </submittedName>
</protein>
<evidence type="ECO:0000313" key="1">
    <source>
        <dbReference type="EMBL" id="KYM82762.1"/>
    </source>
</evidence>
<proteinExistence type="predicted"/>
<dbReference type="AlphaFoldDB" id="A0A151I2Y2"/>
<evidence type="ECO:0000313" key="2">
    <source>
        <dbReference type="Proteomes" id="UP000078540"/>
    </source>
</evidence>
<name>A0A151I2Y2_9HYME</name>
<dbReference type="EMBL" id="KQ976508">
    <property type="protein sequence ID" value="KYM82762.1"/>
    <property type="molecule type" value="Genomic_DNA"/>
</dbReference>
<reference evidence="1 2" key="1">
    <citation type="submission" date="2015-09" db="EMBL/GenBank/DDBJ databases">
        <title>Atta colombica WGS genome.</title>
        <authorList>
            <person name="Nygaard S."/>
            <person name="Hu H."/>
            <person name="Boomsma J."/>
            <person name="Zhang G."/>
        </authorList>
    </citation>
    <scope>NUCLEOTIDE SEQUENCE [LARGE SCALE GENOMIC DNA]</scope>
    <source>
        <strain evidence="1">Treedump-2</strain>
        <tissue evidence="1">Whole body</tissue>
    </source>
</reference>
<gene>
    <name evidence="1" type="ORF">ALC53_06767</name>
</gene>
<sequence>MLSSKRNIFFPAWSLDTKRRESYPFRHSLSFYGPYRYNVFRTTDSIQVTMLYGYLLFLDVGHLLKIRQSKKLRRGGVAEPFGHDERLKKYKLRQYAREPTTRDNSVGLGYLTCSQQLSDRGAQPQYVSYISLPAENLRATLVNTPGVPEEQQKKEVFPINCYKISDSLITVDEWLRERIGMSLQVTWTFAIKRDTGEIVYRCIVIANITEHNFIDITLFILRSSICQVRTVALSLSVTQRINRPDGKRLVSNLWRCSCGSLTHYHQESTGNEDNEYNVQRVVAQINEL</sequence>
<accession>A0A151I2Y2</accession>
<dbReference type="Proteomes" id="UP000078540">
    <property type="component" value="Unassembled WGS sequence"/>
</dbReference>